<organism evidence="1 2">
    <name type="scientific">Puccinia triticina</name>
    <dbReference type="NCBI Taxonomy" id="208348"/>
    <lineage>
        <taxon>Eukaryota</taxon>
        <taxon>Fungi</taxon>
        <taxon>Dikarya</taxon>
        <taxon>Basidiomycota</taxon>
        <taxon>Pucciniomycotina</taxon>
        <taxon>Pucciniomycetes</taxon>
        <taxon>Pucciniales</taxon>
        <taxon>Pucciniaceae</taxon>
        <taxon>Puccinia</taxon>
    </lineage>
</organism>
<proteinExistence type="predicted"/>
<evidence type="ECO:0000313" key="2">
    <source>
        <dbReference type="Proteomes" id="UP001164743"/>
    </source>
</evidence>
<accession>A0ABY7D1T4</accession>
<dbReference type="EMBL" id="CP110432">
    <property type="protein sequence ID" value="WAQ90311.1"/>
    <property type="molecule type" value="Genomic_DNA"/>
</dbReference>
<sequence>MALGRVSAIFKKLMLCDIFEVNPTFSTMKHLIELLAQDQPHVEFLKELPDAVYPVIAKQTSKKKHGTSFLDEIQELFKHDLENKKESIYQQCKDVYLIAEPYLLRTIDILLKHGFCDKEDLRRLFQEDQILWSLADSRIQAISTALPHAKIQYSGTDPTENWFWPSDFQFLQGDYL</sequence>
<dbReference type="Proteomes" id="UP001164743">
    <property type="component" value="Chromosome 12A"/>
</dbReference>
<evidence type="ECO:0000313" key="1">
    <source>
        <dbReference type="EMBL" id="WAQ90311.1"/>
    </source>
</evidence>
<reference evidence="1" key="1">
    <citation type="submission" date="2022-10" db="EMBL/GenBank/DDBJ databases">
        <title>Puccinia triticina Genome sequencing and assembly.</title>
        <authorList>
            <person name="Li C."/>
        </authorList>
    </citation>
    <scope>NUCLEOTIDE SEQUENCE</scope>
    <source>
        <strain evidence="1">Pt15</strain>
    </source>
</reference>
<keyword evidence="2" id="KW-1185">Reference proteome</keyword>
<name>A0ABY7D1T4_9BASI</name>
<dbReference type="RefSeq" id="XP_053025866.1">
    <property type="nucleotide sequence ID" value="XM_053161895.1"/>
</dbReference>
<dbReference type="GeneID" id="77802790"/>
<gene>
    <name evidence="1" type="ORF">PtA15_12A300</name>
</gene>
<protein>
    <submittedName>
        <fullName evidence="1">Uncharacterized protein</fullName>
    </submittedName>
</protein>